<dbReference type="EMBL" id="VLLC01000002">
    <property type="protein sequence ID" value="TWI76934.1"/>
    <property type="molecule type" value="Genomic_DNA"/>
</dbReference>
<organism evidence="1 2">
    <name type="scientific">Desulfobotulus alkaliphilus</name>
    <dbReference type="NCBI Taxonomy" id="622671"/>
    <lineage>
        <taxon>Bacteria</taxon>
        <taxon>Pseudomonadati</taxon>
        <taxon>Thermodesulfobacteriota</taxon>
        <taxon>Desulfobacteria</taxon>
        <taxon>Desulfobacterales</taxon>
        <taxon>Desulfobacteraceae</taxon>
        <taxon>Desulfobotulus</taxon>
    </lineage>
</organism>
<protein>
    <submittedName>
        <fullName evidence="1">Uncharacterized protein</fullName>
    </submittedName>
</protein>
<gene>
    <name evidence="1" type="ORF">LZ24_00556</name>
</gene>
<dbReference type="Proteomes" id="UP000318307">
    <property type="component" value="Unassembled WGS sequence"/>
</dbReference>
<proteinExistence type="predicted"/>
<accession>A0A562S885</accession>
<reference evidence="1 2" key="1">
    <citation type="submission" date="2019-07" db="EMBL/GenBank/DDBJ databases">
        <title>Genome sequencing of 100 strains of the haloalkaliphilic chemolithoautotrophic sulfur-oxidizing bacterium Thioalkalivibrio.</title>
        <authorList>
            <person name="Muyzer G."/>
        </authorList>
    </citation>
    <scope>NUCLEOTIDE SEQUENCE [LARGE SCALE GENOMIC DNA]</scope>
    <source>
        <strain evidence="1 2">ASO4-4</strain>
    </source>
</reference>
<keyword evidence="2" id="KW-1185">Reference proteome</keyword>
<dbReference type="AlphaFoldDB" id="A0A562S885"/>
<comment type="caution">
    <text evidence="1">The sequence shown here is derived from an EMBL/GenBank/DDBJ whole genome shotgun (WGS) entry which is preliminary data.</text>
</comment>
<name>A0A562S885_9BACT</name>
<evidence type="ECO:0000313" key="1">
    <source>
        <dbReference type="EMBL" id="TWI76934.1"/>
    </source>
</evidence>
<evidence type="ECO:0000313" key="2">
    <source>
        <dbReference type="Proteomes" id="UP000318307"/>
    </source>
</evidence>
<dbReference type="RefSeq" id="WP_186442893.1">
    <property type="nucleotide sequence ID" value="NZ_VLLC01000002.1"/>
</dbReference>
<sequence length="51" mass="5542">MKGKGGFHVFAMDSHYEILRTIPRPDIHMADAMGLCVKMMSGTTGTIGTTE</sequence>